<dbReference type="GO" id="GO:0004788">
    <property type="term" value="F:thiamine diphosphokinase activity"/>
    <property type="evidence" value="ECO:0007669"/>
    <property type="project" value="InterPro"/>
</dbReference>
<evidence type="ECO:0000256" key="4">
    <source>
        <dbReference type="ARBA" id="ARBA00022840"/>
    </source>
</evidence>
<dbReference type="InterPro" id="IPR007373">
    <property type="entry name" value="Thiamin_PyroPKinase_B1-bd"/>
</dbReference>
<keyword evidence="4" id="KW-0067">ATP-binding</keyword>
<name>A0AAN6GLL6_9BASI</name>
<dbReference type="GO" id="GO:0009229">
    <property type="term" value="P:thiamine diphosphate biosynthetic process"/>
    <property type="evidence" value="ECO:0007669"/>
    <property type="project" value="InterPro"/>
</dbReference>
<dbReference type="InterPro" id="IPR036759">
    <property type="entry name" value="TPK_catalytic_sf"/>
</dbReference>
<dbReference type="CDD" id="cd07995">
    <property type="entry name" value="TPK"/>
    <property type="match status" value="1"/>
</dbReference>
<dbReference type="SUPFAM" id="SSF63862">
    <property type="entry name" value="Thiamin pyrophosphokinase, substrate-binding domain"/>
    <property type="match status" value="1"/>
</dbReference>
<keyword evidence="7" id="KW-1185">Reference proteome</keyword>
<dbReference type="Pfam" id="PF04263">
    <property type="entry name" value="TPK_catalytic"/>
    <property type="match status" value="1"/>
</dbReference>
<dbReference type="GO" id="GO:0030975">
    <property type="term" value="F:thiamine binding"/>
    <property type="evidence" value="ECO:0007669"/>
    <property type="project" value="InterPro"/>
</dbReference>
<protein>
    <recommendedName>
        <fullName evidence="5">Thiamin pyrophosphokinase thiamin-binding domain-containing protein</fullName>
    </recommendedName>
</protein>
<dbReference type="Gene3D" id="3.40.50.10240">
    <property type="entry name" value="Thiamin pyrophosphokinase, catalytic domain"/>
    <property type="match status" value="1"/>
</dbReference>
<dbReference type="AlphaFoldDB" id="A0AAN6GLL6"/>
<dbReference type="SMART" id="SM00983">
    <property type="entry name" value="TPK_B1_binding"/>
    <property type="match status" value="1"/>
</dbReference>
<dbReference type="InterPro" id="IPR006282">
    <property type="entry name" value="Thi_PPkinase"/>
</dbReference>
<evidence type="ECO:0000313" key="6">
    <source>
        <dbReference type="EMBL" id="KAK0546968.1"/>
    </source>
</evidence>
<reference evidence="6" key="1">
    <citation type="journal article" date="2023" name="PhytoFront">
        <title>Draft Genome Resources of Seven Strains of Tilletia horrida, Causal Agent of Kernel Smut of Rice.</title>
        <authorList>
            <person name="Khanal S."/>
            <person name="Antony Babu S."/>
            <person name="Zhou X.G."/>
        </authorList>
    </citation>
    <scope>NUCLEOTIDE SEQUENCE</scope>
    <source>
        <strain evidence="6">TX6</strain>
    </source>
</reference>
<dbReference type="GO" id="GO:0006772">
    <property type="term" value="P:thiamine metabolic process"/>
    <property type="evidence" value="ECO:0007669"/>
    <property type="project" value="InterPro"/>
</dbReference>
<dbReference type="PANTHER" id="PTHR13622:SF8">
    <property type="entry name" value="THIAMIN PYROPHOSPHOKINASE 1"/>
    <property type="match status" value="1"/>
</dbReference>
<organism evidence="6 7">
    <name type="scientific">Tilletia horrida</name>
    <dbReference type="NCBI Taxonomy" id="155126"/>
    <lineage>
        <taxon>Eukaryota</taxon>
        <taxon>Fungi</taxon>
        <taxon>Dikarya</taxon>
        <taxon>Basidiomycota</taxon>
        <taxon>Ustilaginomycotina</taxon>
        <taxon>Exobasidiomycetes</taxon>
        <taxon>Tilletiales</taxon>
        <taxon>Tilletiaceae</taxon>
        <taxon>Tilletia</taxon>
    </lineage>
</organism>
<dbReference type="InterPro" id="IPR007371">
    <property type="entry name" value="TPK_catalytic"/>
</dbReference>
<proteinExistence type="predicted"/>
<dbReference type="Proteomes" id="UP001176517">
    <property type="component" value="Unassembled WGS sequence"/>
</dbReference>
<evidence type="ECO:0000313" key="7">
    <source>
        <dbReference type="Proteomes" id="UP001176517"/>
    </source>
</evidence>
<dbReference type="PANTHER" id="PTHR13622">
    <property type="entry name" value="THIAMIN PYROPHOSPHOKINASE"/>
    <property type="match status" value="1"/>
</dbReference>
<dbReference type="Pfam" id="PF04265">
    <property type="entry name" value="TPK_B1_binding"/>
    <property type="match status" value="1"/>
</dbReference>
<keyword evidence="1" id="KW-0808">Transferase</keyword>
<dbReference type="FunFam" id="2.60.120.320:FF:000001">
    <property type="entry name" value="Thiamine pyrophosphokinase"/>
    <property type="match status" value="1"/>
</dbReference>
<dbReference type="GO" id="GO:0016301">
    <property type="term" value="F:kinase activity"/>
    <property type="evidence" value="ECO:0007669"/>
    <property type="project" value="UniProtKB-KW"/>
</dbReference>
<evidence type="ECO:0000256" key="1">
    <source>
        <dbReference type="ARBA" id="ARBA00022679"/>
    </source>
</evidence>
<evidence type="ECO:0000259" key="5">
    <source>
        <dbReference type="SMART" id="SM00983"/>
    </source>
</evidence>
<keyword evidence="3" id="KW-0418">Kinase</keyword>
<dbReference type="Gene3D" id="2.60.120.320">
    <property type="entry name" value="Thiamin pyrophosphokinase, thiamin-binding domain"/>
    <property type="match status" value="1"/>
</dbReference>
<gene>
    <name evidence="6" type="ORF">OC846_005048</name>
</gene>
<keyword evidence="2" id="KW-0547">Nucleotide-binding</keyword>
<accession>A0AAN6GLL6</accession>
<evidence type="ECO:0000256" key="3">
    <source>
        <dbReference type="ARBA" id="ARBA00022777"/>
    </source>
</evidence>
<sequence>MSEVTEWNPSHLFQALTPDPSPYAIILLNAPISDAQTSTFLDLWSRAKLRLCADGGANRLLEAFPPSENAISGYTYTYDEVNKGKENHVYIPPPHEIRGDLDSIRPRTREFFEKRGVSVIERRSQYATDLQKCAKAVEIFEAESSPSASHTELELVIYGGLSGRFDQTVHTLHVLWTLGAPLPHPSAESAWEKDRDEDARLKRRKKTWVVGEQCLVWILPPGRHRIQARTPPLGPTCGILPLASSEGAKVTTRGLRWDIDASMPTSLPDFVSTSNQIPFDDSGRATIDLETDKTIYWSIELQES</sequence>
<feature type="domain" description="Thiamin pyrophosphokinase thiamin-binding" evidence="5">
    <location>
        <begin position="222"/>
        <end position="295"/>
    </location>
</feature>
<comment type="caution">
    <text evidence="6">The sequence shown here is derived from an EMBL/GenBank/DDBJ whole genome shotgun (WGS) entry which is preliminary data.</text>
</comment>
<dbReference type="GO" id="GO:0005524">
    <property type="term" value="F:ATP binding"/>
    <property type="evidence" value="ECO:0007669"/>
    <property type="project" value="UniProtKB-KW"/>
</dbReference>
<dbReference type="InterPro" id="IPR036371">
    <property type="entry name" value="TPK_B1-bd_sf"/>
</dbReference>
<evidence type="ECO:0000256" key="2">
    <source>
        <dbReference type="ARBA" id="ARBA00022741"/>
    </source>
</evidence>
<dbReference type="EMBL" id="JAPDMZ010000175">
    <property type="protein sequence ID" value="KAK0546968.1"/>
    <property type="molecule type" value="Genomic_DNA"/>
</dbReference>
<dbReference type="SUPFAM" id="SSF63999">
    <property type="entry name" value="Thiamin pyrophosphokinase, catalytic domain"/>
    <property type="match status" value="1"/>
</dbReference>